<dbReference type="GO" id="GO:0016491">
    <property type="term" value="F:oxidoreductase activity"/>
    <property type="evidence" value="ECO:0007669"/>
    <property type="project" value="InterPro"/>
</dbReference>
<accession>A0A2T2NLM2</accession>
<evidence type="ECO:0000259" key="5">
    <source>
        <dbReference type="Pfam" id="PF07732"/>
    </source>
</evidence>
<dbReference type="PANTHER" id="PTHR48267">
    <property type="entry name" value="CUPREDOXIN SUPERFAMILY PROTEIN"/>
    <property type="match status" value="1"/>
</dbReference>
<evidence type="ECO:0000259" key="4">
    <source>
        <dbReference type="Pfam" id="PF07731"/>
    </source>
</evidence>
<feature type="compositionally biased region" description="Polar residues" evidence="3">
    <location>
        <begin position="615"/>
        <end position="631"/>
    </location>
</feature>
<dbReference type="PANTHER" id="PTHR48267:SF1">
    <property type="entry name" value="BILIRUBIN OXIDASE"/>
    <property type="match status" value="1"/>
</dbReference>
<dbReference type="Gene3D" id="2.60.40.420">
    <property type="entry name" value="Cupredoxins - blue copper proteins"/>
    <property type="match status" value="3"/>
</dbReference>
<feature type="compositionally biased region" description="Polar residues" evidence="3">
    <location>
        <begin position="568"/>
        <end position="582"/>
    </location>
</feature>
<organism evidence="6 7">
    <name type="scientific">Corynespora cassiicola Philippines</name>
    <dbReference type="NCBI Taxonomy" id="1448308"/>
    <lineage>
        <taxon>Eukaryota</taxon>
        <taxon>Fungi</taxon>
        <taxon>Dikarya</taxon>
        <taxon>Ascomycota</taxon>
        <taxon>Pezizomycotina</taxon>
        <taxon>Dothideomycetes</taxon>
        <taxon>Pleosporomycetidae</taxon>
        <taxon>Pleosporales</taxon>
        <taxon>Corynesporascaceae</taxon>
        <taxon>Corynespora</taxon>
    </lineage>
</organism>
<evidence type="ECO:0000313" key="6">
    <source>
        <dbReference type="EMBL" id="PSN66166.1"/>
    </source>
</evidence>
<dbReference type="InterPro" id="IPR045087">
    <property type="entry name" value="Cu-oxidase_fam"/>
</dbReference>
<dbReference type="Proteomes" id="UP000240883">
    <property type="component" value="Unassembled WGS sequence"/>
</dbReference>
<feature type="compositionally biased region" description="Polar residues" evidence="3">
    <location>
        <begin position="21"/>
        <end position="30"/>
    </location>
</feature>
<dbReference type="InterPro" id="IPR008972">
    <property type="entry name" value="Cupredoxin"/>
</dbReference>
<keyword evidence="2" id="KW-0186">Copper</keyword>
<feature type="region of interest" description="Disordered" evidence="3">
    <location>
        <begin position="551"/>
        <end position="631"/>
    </location>
</feature>
<name>A0A2T2NLM2_CORCC</name>
<sequence length="631" mass="70633">MDGSHARGFGRYGYRKGQAKPSVTDTTPRPTGTWISPEYKWIFEYPLPEGTTKSSKLTYTNEETGAVIDYYEMELKKFTKQIYPNLPATELEGYDGSSPGPMFVMQQGREAVVRFSNNGPTNMSVHVHGQYNRAPFDGWAGDYALPGQYKDYYYPNAQNARTIWYHDHTEFETGVNAYRGQEGYYILTDPEEQALGLPKGDYDVSLALAAKIYDKDAQLVYDTNNGIGLFGDVIQVNGQPWPYLTVEPRKYRFRLLNGAVSRIFDINFVEGLEGDPIEFTAIASDSGLFSHPVQTKNIALSMGERYEIVFDFSNYAGKNLTLKNGRGMGEMVDYAATDLVMRFVVGDSVTDQSNNGDIPQDLRYIPPPPKTDVVKDFTFERENDEWVINGVGFSDIEHRILTRPTLGADEIWTLRNGNGNGTHPVHIHLVDFQVLSRTGGRNEVLPYEAAGMKDVVWLAGGETVQVVARYAPWEGVYMFHCHNLVHEDHDMLVAFNVTQLEQWGYDNSTMFIDPLQPEFRPKDINPEDFTEDAIYKKLAWFYSTNAYNTTRGHSEHASSSPPLPPSSVRSTQSATANGSVSPMPTPSGGYATPSLSTKAAATPSSFSYSWTRSSYARSSATPTSRSWGGYY</sequence>
<proteinExistence type="inferred from homology"/>
<reference evidence="6 7" key="1">
    <citation type="journal article" date="2018" name="Front. Microbiol.">
        <title>Genome-Wide Analysis of Corynespora cassiicola Leaf Fall Disease Putative Effectors.</title>
        <authorList>
            <person name="Lopez D."/>
            <person name="Ribeiro S."/>
            <person name="Label P."/>
            <person name="Fumanal B."/>
            <person name="Venisse J.S."/>
            <person name="Kohler A."/>
            <person name="de Oliveira R.R."/>
            <person name="Labutti K."/>
            <person name="Lipzen A."/>
            <person name="Lail K."/>
            <person name="Bauer D."/>
            <person name="Ohm R.A."/>
            <person name="Barry K.W."/>
            <person name="Spatafora J."/>
            <person name="Grigoriev I.V."/>
            <person name="Martin F.M."/>
            <person name="Pujade-Renaud V."/>
        </authorList>
    </citation>
    <scope>NUCLEOTIDE SEQUENCE [LARGE SCALE GENOMIC DNA]</scope>
    <source>
        <strain evidence="6 7">Philippines</strain>
    </source>
</reference>
<dbReference type="Pfam" id="PF07731">
    <property type="entry name" value="Cu-oxidase_2"/>
    <property type="match status" value="1"/>
</dbReference>
<dbReference type="CDD" id="cd13889">
    <property type="entry name" value="CuRO_3_BOD"/>
    <property type="match status" value="1"/>
</dbReference>
<dbReference type="SUPFAM" id="SSF49503">
    <property type="entry name" value="Cupredoxins"/>
    <property type="match status" value="3"/>
</dbReference>
<feature type="domain" description="Plastocyanin-like" evidence="4">
    <location>
        <begin position="367"/>
        <end position="498"/>
    </location>
</feature>
<feature type="compositionally biased region" description="Polar residues" evidence="3">
    <location>
        <begin position="593"/>
        <end position="603"/>
    </location>
</feature>
<dbReference type="GO" id="GO:0005507">
    <property type="term" value="F:copper ion binding"/>
    <property type="evidence" value="ECO:0007669"/>
    <property type="project" value="InterPro"/>
</dbReference>
<evidence type="ECO:0000313" key="7">
    <source>
        <dbReference type="Proteomes" id="UP000240883"/>
    </source>
</evidence>
<dbReference type="STRING" id="1448308.A0A2T2NLM2"/>
<dbReference type="OrthoDB" id="262547at2759"/>
<feature type="region of interest" description="Disordered" evidence="3">
    <location>
        <begin position="1"/>
        <end position="30"/>
    </location>
</feature>
<keyword evidence="7" id="KW-1185">Reference proteome</keyword>
<feature type="domain" description="Plastocyanin-like" evidence="5">
    <location>
        <begin position="89"/>
        <end position="191"/>
    </location>
</feature>
<dbReference type="AlphaFoldDB" id="A0A2T2NLM2"/>
<evidence type="ECO:0000256" key="2">
    <source>
        <dbReference type="ARBA" id="ARBA00023008"/>
    </source>
</evidence>
<dbReference type="Pfam" id="PF07732">
    <property type="entry name" value="Cu-oxidase_3"/>
    <property type="match status" value="1"/>
</dbReference>
<gene>
    <name evidence="6" type="ORF">BS50DRAFT_635320</name>
</gene>
<dbReference type="InterPro" id="IPR011707">
    <property type="entry name" value="Cu-oxidase-like_N"/>
</dbReference>
<feature type="compositionally biased region" description="Low complexity" evidence="3">
    <location>
        <begin position="604"/>
        <end position="614"/>
    </location>
</feature>
<comment type="similarity">
    <text evidence="1">Belongs to the multicopper oxidase family.</text>
</comment>
<protein>
    <submittedName>
        <fullName evidence="6">Cupredoxin</fullName>
    </submittedName>
</protein>
<evidence type="ECO:0000256" key="3">
    <source>
        <dbReference type="SAM" id="MobiDB-lite"/>
    </source>
</evidence>
<dbReference type="InterPro" id="IPR011706">
    <property type="entry name" value="Cu-oxidase_C"/>
</dbReference>
<dbReference type="EMBL" id="KZ678136">
    <property type="protein sequence ID" value="PSN66166.1"/>
    <property type="molecule type" value="Genomic_DNA"/>
</dbReference>
<evidence type="ECO:0000256" key="1">
    <source>
        <dbReference type="ARBA" id="ARBA00010609"/>
    </source>
</evidence>